<comment type="similarity">
    <text evidence="4">Belongs to the cyclic nucleotide phosphodiesterase class-III family.</text>
</comment>
<dbReference type="InterPro" id="IPR050884">
    <property type="entry name" value="CNP_phosphodiesterase-III"/>
</dbReference>
<dbReference type="Gene3D" id="3.60.21.10">
    <property type="match status" value="1"/>
</dbReference>
<dbReference type="EMBL" id="SMJU01000003">
    <property type="protein sequence ID" value="TDB67514.1"/>
    <property type="molecule type" value="Genomic_DNA"/>
</dbReference>
<dbReference type="SUPFAM" id="SSF56300">
    <property type="entry name" value="Metallo-dependent phosphatases"/>
    <property type="match status" value="1"/>
</dbReference>
<keyword evidence="2 6" id="KW-0378">Hydrolase</keyword>
<evidence type="ECO:0000259" key="5">
    <source>
        <dbReference type="Pfam" id="PF00149"/>
    </source>
</evidence>
<keyword evidence="7" id="KW-1185">Reference proteome</keyword>
<evidence type="ECO:0000313" key="6">
    <source>
        <dbReference type="EMBL" id="TDB67514.1"/>
    </source>
</evidence>
<dbReference type="OrthoDB" id="9791866at2"/>
<dbReference type="GO" id="GO:0016787">
    <property type="term" value="F:hydrolase activity"/>
    <property type="evidence" value="ECO:0007669"/>
    <property type="project" value="UniProtKB-KW"/>
</dbReference>
<dbReference type="InterPro" id="IPR029052">
    <property type="entry name" value="Metallo-depent_PP-like"/>
</dbReference>
<dbReference type="AlphaFoldDB" id="A0A4R4KHE5"/>
<sequence length="298" mass="33545">MPQVFYKQTRRSFLRTTAQLAGAYTTAYGLGVSSVLGASAPDETPIALLSDTHVSQDMQNQYRGFFPYQNLQQVVPQVVASKPEAMLINGDVARLVGEKADYSLVKQLLEPVAQQNPVYMTLGNHDHREHIQEVFSVSGPLQPVKDKRVLVVELPYTRFILLDSLMFVNKTPGFLGQDQRKWLQTYLQQSDQKPTVIFVHHTLSDNDSSLLDTDKFFAIIRPFRQVKAVFYGHSHVYSYDTLDGIHLINQPAVGYNFSDDQPIGWLSGKFGKQGVDLTLHAIAGNRSDDNKTKSLGWR</sequence>
<dbReference type="PROSITE" id="PS51318">
    <property type="entry name" value="TAT"/>
    <property type="match status" value="1"/>
</dbReference>
<dbReference type="RefSeq" id="WP_132115571.1">
    <property type="nucleotide sequence ID" value="NZ_SMJU01000003.1"/>
</dbReference>
<evidence type="ECO:0000256" key="1">
    <source>
        <dbReference type="ARBA" id="ARBA00022723"/>
    </source>
</evidence>
<dbReference type="GO" id="GO:0046872">
    <property type="term" value="F:metal ion binding"/>
    <property type="evidence" value="ECO:0007669"/>
    <property type="project" value="UniProtKB-KW"/>
</dbReference>
<protein>
    <submittedName>
        <fullName evidence="6">Phosphohydrolase</fullName>
    </submittedName>
</protein>
<dbReference type="Pfam" id="PF00149">
    <property type="entry name" value="Metallophos"/>
    <property type="match status" value="1"/>
</dbReference>
<keyword evidence="1" id="KW-0479">Metal-binding</keyword>
<comment type="caution">
    <text evidence="6">The sequence shown here is derived from an EMBL/GenBank/DDBJ whole genome shotgun (WGS) entry which is preliminary data.</text>
</comment>
<gene>
    <name evidence="6" type="ORF">EZE20_06100</name>
</gene>
<dbReference type="InterPro" id="IPR006311">
    <property type="entry name" value="TAT_signal"/>
</dbReference>
<name>A0A4R4KHE5_9BACT</name>
<organism evidence="6 7">
    <name type="scientific">Arundinibacter roseus</name>
    <dbReference type="NCBI Taxonomy" id="2070510"/>
    <lineage>
        <taxon>Bacteria</taxon>
        <taxon>Pseudomonadati</taxon>
        <taxon>Bacteroidota</taxon>
        <taxon>Cytophagia</taxon>
        <taxon>Cytophagales</taxon>
        <taxon>Spirosomataceae</taxon>
        <taxon>Arundinibacter</taxon>
    </lineage>
</organism>
<dbReference type="Proteomes" id="UP000295706">
    <property type="component" value="Unassembled WGS sequence"/>
</dbReference>
<evidence type="ECO:0000256" key="4">
    <source>
        <dbReference type="ARBA" id="ARBA00025742"/>
    </source>
</evidence>
<proteinExistence type="inferred from homology"/>
<dbReference type="PANTHER" id="PTHR42988">
    <property type="entry name" value="PHOSPHOHYDROLASE"/>
    <property type="match status" value="1"/>
</dbReference>
<dbReference type="InterPro" id="IPR004843">
    <property type="entry name" value="Calcineurin-like_PHP"/>
</dbReference>
<evidence type="ECO:0000256" key="2">
    <source>
        <dbReference type="ARBA" id="ARBA00022801"/>
    </source>
</evidence>
<reference evidence="6 7" key="1">
    <citation type="submission" date="2019-02" db="EMBL/GenBank/DDBJ databases">
        <title>Arundinibacter roseus gen. nov., sp. nov., a new member of the family Cytophagaceae.</title>
        <authorList>
            <person name="Szuroczki S."/>
            <person name="Khayer B."/>
            <person name="Sproer C."/>
            <person name="Toumi M."/>
            <person name="Szabo A."/>
            <person name="Felfoldi T."/>
            <person name="Schumann P."/>
            <person name="Toth E."/>
        </authorList>
    </citation>
    <scope>NUCLEOTIDE SEQUENCE [LARGE SCALE GENOMIC DNA]</scope>
    <source>
        <strain evidence="6 7">DMA-k-7a</strain>
    </source>
</reference>
<evidence type="ECO:0000313" key="7">
    <source>
        <dbReference type="Proteomes" id="UP000295706"/>
    </source>
</evidence>
<accession>A0A4R4KHE5</accession>
<dbReference type="PANTHER" id="PTHR42988:SF2">
    <property type="entry name" value="CYCLIC NUCLEOTIDE PHOSPHODIESTERASE CBUA0032-RELATED"/>
    <property type="match status" value="1"/>
</dbReference>
<feature type="domain" description="Calcineurin-like phosphoesterase" evidence="5">
    <location>
        <begin position="45"/>
        <end position="237"/>
    </location>
</feature>
<evidence type="ECO:0000256" key="3">
    <source>
        <dbReference type="ARBA" id="ARBA00023004"/>
    </source>
</evidence>
<keyword evidence="3" id="KW-0408">Iron</keyword>